<comment type="caution">
    <text evidence="8">The sequence shown here is derived from an EMBL/GenBank/DDBJ whole genome shotgun (WGS) entry which is preliminary data.</text>
</comment>
<dbReference type="Pfam" id="PF02417">
    <property type="entry name" value="Chromate_transp"/>
    <property type="match status" value="1"/>
</dbReference>
<feature type="transmembrane region" description="Helical" evidence="7">
    <location>
        <begin position="83"/>
        <end position="106"/>
    </location>
</feature>
<dbReference type="PANTHER" id="PTHR43663:SF1">
    <property type="entry name" value="CHROMATE TRANSPORTER"/>
    <property type="match status" value="1"/>
</dbReference>
<dbReference type="Proteomes" id="UP001204851">
    <property type="component" value="Unassembled WGS sequence"/>
</dbReference>
<evidence type="ECO:0000256" key="4">
    <source>
        <dbReference type="ARBA" id="ARBA00022692"/>
    </source>
</evidence>
<comment type="subcellular location">
    <subcellularLocation>
        <location evidence="1">Cell membrane</location>
        <topology evidence="1">Multi-pass membrane protein</topology>
    </subcellularLocation>
</comment>
<organism evidence="8 9">
    <name type="scientific">Ideonella oryzae</name>
    <dbReference type="NCBI Taxonomy" id="2937441"/>
    <lineage>
        <taxon>Bacteria</taxon>
        <taxon>Pseudomonadati</taxon>
        <taxon>Pseudomonadota</taxon>
        <taxon>Betaproteobacteria</taxon>
        <taxon>Burkholderiales</taxon>
        <taxon>Sphaerotilaceae</taxon>
        <taxon>Ideonella</taxon>
    </lineage>
</organism>
<evidence type="ECO:0000256" key="7">
    <source>
        <dbReference type="SAM" id="Phobius"/>
    </source>
</evidence>
<gene>
    <name evidence="8" type="ORF">M0L44_14950</name>
</gene>
<proteinExistence type="inferred from homology"/>
<sequence>MTLGEQAGPRPRSSLHLFLAFSRLSLMGFGGVLPIAQRELVERLGWLSVEEFAELLSIGQVLPGPNVVNLSLMVGDRYFGLRGALAALAGMLLLPLVLVLVAAALYQQFAAHPAVAGAVRGMGAVSAGLVMAIALKLLPALRRNPLGRTRWIPVTVAVALATGWWRWPLVLVIGLVGGVSCAMAWHRLSPRADAASQETAP</sequence>
<dbReference type="EMBL" id="JAMXMC010000008">
    <property type="protein sequence ID" value="MCO5978004.1"/>
    <property type="molecule type" value="Genomic_DNA"/>
</dbReference>
<feature type="transmembrane region" description="Helical" evidence="7">
    <location>
        <begin position="15"/>
        <end position="36"/>
    </location>
</feature>
<reference evidence="8 9" key="1">
    <citation type="submission" date="2022-06" db="EMBL/GenBank/DDBJ databases">
        <title>Ideonella sp. NS12-5 Genome sequencing and assembly.</title>
        <authorList>
            <person name="Jung Y."/>
        </authorList>
    </citation>
    <scope>NUCLEOTIDE SEQUENCE [LARGE SCALE GENOMIC DNA]</scope>
    <source>
        <strain evidence="8 9">NS12-5</strain>
    </source>
</reference>
<feature type="transmembrane region" description="Helical" evidence="7">
    <location>
        <begin position="118"/>
        <end position="138"/>
    </location>
</feature>
<dbReference type="InterPro" id="IPR003370">
    <property type="entry name" value="Chromate_transpt"/>
</dbReference>
<dbReference type="PANTHER" id="PTHR43663">
    <property type="entry name" value="CHROMATE TRANSPORT PROTEIN-RELATED"/>
    <property type="match status" value="1"/>
</dbReference>
<protein>
    <submittedName>
        <fullName evidence="8">Chromate transporter</fullName>
    </submittedName>
</protein>
<dbReference type="InterPro" id="IPR052518">
    <property type="entry name" value="CHR_Transporter"/>
</dbReference>
<keyword evidence="3" id="KW-1003">Cell membrane</keyword>
<keyword evidence="6 7" id="KW-0472">Membrane</keyword>
<evidence type="ECO:0000256" key="2">
    <source>
        <dbReference type="ARBA" id="ARBA00005262"/>
    </source>
</evidence>
<name>A0ABT1BQ08_9BURK</name>
<accession>A0ABT1BQ08</accession>
<evidence type="ECO:0000256" key="1">
    <source>
        <dbReference type="ARBA" id="ARBA00004651"/>
    </source>
</evidence>
<keyword evidence="4 7" id="KW-0812">Transmembrane</keyword>
<evidence type="ECO:0000256" key="5">
    <source>
        <dbReference type="ARBA" id="ARBA00022989"/>
    </source>
</evidence>
<keyword evidence="5 7" id="KW-1133">Transmembrane helix</keyword>
<evidence type="ECO:0000313" key="8">
    <source>
        <dbReference type="EMBL" id="MCO5978004.1"/>
    </source>
</evidence>
<keyword evidence="9" id="KW-1185">Reference proteome</keyword>
<evidence type="ECO:0000256" key="6">
    <source>
        <dbReference type="ARBA" id="ARBA00023136"/>
    </source>
</evidence>
<comment type="similarity">
    <text evidence="2">Belongs to the chromate ion transporter (CHR) (TC 2.A.51) family.</text>
</comment>
<feature type="transmembrane region" description="Helical" evidence="7">
    <location>
        <begin position="171"/>
        <end position="188"/>
    </location>
</feature>
<evidence type="ECO:0000256" key="3">
    <source>
        <dbReference type="ARBA" id="ARBA00022475"/>
    </source>
</evidence>
<dbReference type="RefSeq" id="WP_252770616.1">
    <property type="nucleotide sequence ID" value="NZ_JAMXMC010000008.1"/>
</dbReference>
<evidence type="ECO:0000313" key="9">
    <source>
        <dbReference type="Proteomes" id="UP001204851"/>
    </source>
</evidence>